<sequence>MVILQITFDYSGGYGEKMYEECKDLAQSITMEKGFLWKIWTENSKKNIAGGIYAFDNEQNAQNYTNMHIKRLENFKVAKNFKYEILNTNEKLSKITHFEIQ</sequence>
<keyword evidence="1" id="KW-0503">Monooxygenase</keyword>
<dbReference type="Gene3D" id="3.30.70.100">
    <property type="match status" value="1"/>
</dbReference>
<evidence type="ECO:0000313" key="2">
    <source>
        <dbReference type="Proteomes" id="UP000254920"/>
    </source>
</evidence>
<dbReference type="Pfam" id="PF08803">
    <property type="entry name" value="ydhR"/>
    <property type="match status" value="1"/>
</dbReference>
<dbReference type="RefSeq" id="WP_089182196.1">
    <property type="nucleotide sequence ID" value="NZ_CP043427.1"/>
</dbReference>
<dbReference type="InterPro" id="IPR014910">
    <property type="entry name" value="YdhR"/>
</dbReference>
<dbReference type="GeneID" id="93090338"/>
<dbReference type="Proteomes" id="UP000254920">
    <property type="component" value="Unassembled WGS sequence"/>
</dbReference>
<dbReference type="NCBIfam" id="NF008333">
    <property type="entry name" value="PRK11118.1"/>
    <property type="match status" value="1"/>
</dbReference>
<accession>A0A381DL89</accession>
<keyword evidence="1" id="KW-0560">Oxidoreductase</keyword>
<keyword evidence="2" id="KW-1185">Reference proteome</keyword>
<dbReference type="PANTHER" id="PTHR39169">
    <property type="match status" value="1"/>
</dbReference>
<protein>
    <submittedName>
        <fullName evidence="1">Monooxygenase ydhR</fullName>
        <ecNumber evidence="1">1.-.-.-</ecNumber>
    </submittedName>
</protein>
<dbReference type="EMBL" id="UFVD01000001">
    <property type="protein sequence ID" value="SUX11472.1"/>
    <property type="molecule type" value="Genomic_DNA"/>
</dbReference>
<dbReference type="InterPro" id="IPR011008">
    <property type="entry name" value="Dimeric_a/b-barrel"/>
</dbReference>
<dbReference type="GO" id="GO:0004497">
    <property type="term" value="F:monooxygenase activity"/>
    <property type="evidence" value="ECO:0007669"/>
    <property type="project" value="UniProtKB-KW"/>
</dbReference>
<evidence type="ECO:0000313" key="1">
    <source>
        <dbReference type="EMBL" id="SUX11472.1"/>
    </source>
</evidence>
<dbReference type="PANTHER" id="PTHR39169:SF1">
    <property type="entry name" value="MONOOXYGENASE YDHR-RELATED"/>
    <property type="match status" value="1"/>
</dbReference>
<gene>
    <name evidence="1" type="primary">ydhR</name>
    <name evidence="1" type="ORF">NCTC12475_01700</name>
</gene>
<organism evidence="1 2">
    <name type="scientific">Campylobacter sputorum subsp. sputorum</name>
    <dbReference type="NCBI Taxonomy" id="32024"/>
    <lineage>
        <taxon>Bacteria</taxon>
        <taxon>Pseudomonadati</taxon>
        <taxon>Campylobacterota</taxon>
        <taxon>Epsilonproteobacteria</taxon>
        <taxon>Campylobacterales</taxon>
        <taxon>Campylobacteraceae</taxon>
        <taxon>Campylobacter</taxon>
    </lineage>
</organism>
<reference evidence="1 2" key="1">
    <citation type="submission" date="2018-06" db="EMBL/GenBank/DDBJ databases">
        <authorList>
            <consortium name="Pathogen Informatics"/>
            <person name="Doyle S."/>
        </authorList>
    </citation>
    <scope>NUCLEOTIDE SEQUENCE [LARGE SCALE GENOMIC DNA]</scope>
    <source>
        <strain evidence="1 2">NCTC12475</strain>
    </source>
</reference>
<dbReference type="EC" id="1.-.-.-" evidence="1"/>
<name>A0A381DL89_9BACT</name>
<dbReference type="OrthoDB" id="1440627at2"/>
<dbReference type="SUPFAM" id="SSF54909">
    <property type="entry name" value="Dimeric alpha+beta barrel"/>
    <property type="match status" value="1"/>
</dbReference>
<proteinExistence type="predicted"/>
<dbReference type="AlphaFoldDB" id="A0A381DL89"/>